<dbReference type="EC" id="4.2.1.93" evidence="7"/>
<evidence type="ECO:0000256" key="6">
    <source>
        <dbReference type="ARBA" id="ARBA00047472"/>
    </source>
</evidence>
<proteinExistence type="inferred from homology"/>
<dbReference type="PANTHER" id="PTHR12592">
    <property type="entry name" value="ATP-DEPENDENT (S)-NAD(P)H-HYDRATE DEHYDRATASE FAMILY MEMBER"/>
    <property type="match status" value="1"/>
</dbReference>
<feature type="binding site" evidence="7">
    <location>
        <begin position="231"/>
        <end position="235"/>
    </location>
    <ligand>
        <name>ATP</name>
        <dbReference type="ChEBI" id="CHEBI:30616"/>
    </ligand>
</feature>
<comment type="function">
    <text evidence="7">Catalyzes the dehydration of the S-form of NAD(P)HX at the expense of ATP, which is converted to ADP. Together with NAD(P)HX epimerase, which catalyzes the epimerization of the S- and R-forms, the enzyme allows the repair of both epimers of NAD(P)HX, a damaged form of NAD(P)H that is a result of enzymatic or heat-dependent hydration.</text>
</comment>
<comment type="similarity">
    <text evidence="7">Belongs to the NnrD/CARKD family.</text>
</comment>
<evidence type="ECO:0000256" key="7">
    <source>
        <dbReference type="HAMAP-Rule" id="MF_03157"/>
    </source>
</evidence>
<dbReference type="HAMAP" id="MF_01965">
    <property type="entry name" value="NADHX_dehydratase"/>
    <property type="match status" value="1"/>
</dbReference>
<dbReference type="RefSeq" id="XP_003737248.1">
    <property type="nucleotide sequence ID" value="XM_003737200.1"/>
</dbReference>
<dbReference type="GO" id="GO:0005524">
    <property type="term" value="F:ATP binding"/>
    <property type="evidence" value="ECO:0007669"/>
    <property type="project" value="UniProtKB-KW"/>
</dbReference>
<dbReference type="SUPFAM" id="SSF53613">
    <property type="entry name" value="Ribokinase-like"/>
    <property type="match status" value="1"/>
</dbReference>
<accession>A0AAJ6QM15</accession>
<dbReference type="Gene3D" id="3.40.1190.20">
    <property type="match status" value="1"/>
</dbReference>
<evidence type="ECO:0000256" key="5">
    <source>
        <dbReference type="ARBA" id="ARBA00023239"/>
    </source>
</evidence>
<sequence length="337" mass="36834">MLNPYRCLQLFSRRSPIGPAFVRQMASTGRSSIIGVNEYQRYVCSIVPPLDFNLHKGQCGRVAVVGGSDIYTGAPYYVGMSALRLGADLVYIVTTKEAAPVIKSYSPELMVLPYLNAPDSSKICEFLLPRAHALIIGPGLRLDAELDEIVSTIIKEAIRAKKPIIFDATVFPLLRRKLELFKGYSGAVLTPNIPEFKDLYEAVFQKKCESVTPDAVEELAAKLGNVTILSKGPTDIISDGKSLTVTDEQGSPRRCGGQGDVLAGLLGTFVSWATDTQVQRVFNKNCPHSPLIVAALGASMVTRRSARTAFKDMRRSTLTTDIIQEIRDSFTALFPVD</sequence>
<dbReference type="GO" id="GO:0046496">
    <property type="term" value="P:nicotinamide nucleotide metabolic process"/>
    <property type="evidence" value="ECO:0007669"/>
    <property type="project" value="UniProtKB-UniRule"/>
</dbReference>
<feature type="binding site" evidence="7">
    <location>
        <begin position="250"/>
        <end position="259"/>
    </location>
    <ligand>
        <name>ATP</name>
        <dbReference type="ChEBI" id="CHEBI:30616"/>
    </ligand>
</feature>
<keyword evidence="7" id="KW-0597">Phosphoprotein</keyword>
<keyword evidence="9" id="KW-1185">Reference proteome</keyword>
<dbReference type="CDD" id="cd01171">
    <property type="entry name" value="YXKO-related"/>
    <property type="match status" value="1"/>
</dbReference>
<name>A0AAJ6QM15_9ACAR</name>
<dbReference type="GO" id="GO:0110051">
    <property type="term" value="P:metabolite repair"/>
    <property type="evidence" value="ECO:0007669"/>
    <property type="project" value="TreeGrafter"/>
</dbReference>
<feature type="binding site" evidence="7">
    <location>
        <position position="260"/>
    </location>
    <ligand>
        <name>(6S)-NADPHX</name>
        <dbReference type="ChEBI" id="CHEBI:64076"/>
    </ligand>
</feature>
<protein>
    <recommendedName>
        <fullName evidence="7">ATP-dependent (S)-NAD(P)H-hydrate dehydratase</fullName>
        <ecNumber evidence="7">4.2.1.93</ecNumber>
    </recommendedName>
    <alternativeName>
        <fullName evidence="7">ATP-dependent NAD(P)HX dehydratase</fullName>
    </alternativeName>
</protein>
<reference evidence="10" key="1">
    <citation type="submission" date="2025-08" db="UniProtKB">
        <authorList>
            <consortium name="RefSeq"/>
        </authorList>
    </citation>
    <scope>IDENTIFICATION</scope>
</reference>
<dbReference type="Pfam" id="PF01256">
    <property type="entry name" value="Carb_kinase"/>
    <property type="match status" value="1"/>
</dbReference>
<evidence type="ECO:0000256" key="4">
    <source>
        <dbReference type="ARBA" id="ARBA00023027"/>
    </source>
</evidence>
<dbReference type="PROSITE" id="PS51383">
    <property type="entry name" value="YJEF_C_3"/>
    <property type="match status" value="1"/>
</dbReference>
<keyword evidence="3" id="KW-0521">NADP</keyword>
<evidence type="ECO:0000259" key="8">
    <source>
        <dbReference type="PROSITE" id="PS51383"/>
    </source>
</evidence>
<dbReference type="InterPro" id="IPR029056">
    <property type="entry name" value="Ribokinase-like"/>
</dbReference>
<comment type="cofactor">
    <cofactor evidence="7">
        <name>Mg(2+)</name>
        <dbReference type="ChEBI" id="CHEBI:18420"/>
    </cofactor>
</comment>
<feature type="binding site" evidence="7">
    <location>
        <position position="139"/>
    </location>
    <ligand>
        <name>(6S)-NADPHX</name>
        <dbReference type="ChEBI" id="CHEBI:64076"/>
    </ligand>
</feature>
<keyword evidence="1 7" id="KW-0547">Nucleotide-binding</keyword>
<feature type="binding site" evidence="7">
    <location>
        <begin position="192"/>
        <end position="198"/>
    </location>
    <ligand>
        <name>(6S)-NADPHX</name>
        <dbReference type="ChEBI" id="CHEBI:64076"/>
    </ligand>
</feature>
<gene>
    <name evidence="10" type="primary">LOC100905070</name>
</gene>
<dbReference type="NCBIfam" id="TIGR00196">
    <property type="entry name" value="yjeF_cterm"/>
    <property type="match status" value="1"/>
</dbReference>
<keyword evidence="5 7" id="KW-0456">Lyase</keyword>
<keyword evidence="2 7" id="KW-0067">ATP-binding</keyword>
<dbReference type="GO" id="GO:0047453">
    <property type="term" value="F:ATP-dependent NAD(P)H-hydrate dehydratase activity"/>
    <property type="evidence" value="ECO:0007669"/>
    <property type="project" value="UniProtKB-UniRule"/>
</dbReference>
<evidence type="ECO:0000313" key="9">
    <source>
        <dbReference type="Proteomes" id="UP000694867"/>
    </source>
</evidence>
<feature type="domain" description="YjeF C-terminal" evidence="8">
    <location>
        <begin position="39"/>
        <end position="333"/>
    </location>
</feature>
<evidence type="ECO:0000256" key="1">
    <source>
        <dbReference type="ARBA" id="ARBA00022741"/>
    </source>
</evidence>
<dbReference type="AlphaFoldDB" id="A0AAJ6QM15"/>
<dbReference type="PANTHER" id="PTHR12592:SF0">
    <property type="entry name" value="ATP-DEPENDENT (S)-NAD(P)H-HYDRATE DEHYDRATASE"/>
    <property type="match status" value="1"/>
</dbReference>
<dbReference type="KEGG" id="goe:100905070"/>
<evidence type="ECO:0000256" key="2">
    <source>
        <dbReference type="ARBA" id="ARBA00022840"/>
    </source>
</evidence>
<dbReference type="InterPro" id="IPR000631">
    <property type="entry name" value="CARKD"/>
</dbReference>
<evidence type="ECO:0000313" key="10">
    <source>
        <dbReference type="RefSeq" id="XP_003737248.1"/>
    </source>
</evidence>
<dbReference type="InterPro" id="IPR017953">
    <property type="entry name" value="Carbohydrate_kinase_pred_CS"/>
</dbReference>
<dbReference type="GeneID" id="100905070"/>
<dbReference type="PROSITE" id="PS01050">
    <property type="entry name" value="YJEF_C_2"/>
    <property type="match status" value="1"/>
</dbReference>
<dbReference type="Proteomes" id="UP000694867">
    <property type="component" value="Unplaced"/>
</dbReference>
<organism evidence="9 10">
    <name type="scientific">Galendromus occidentalis</name>
    <name type="common">western predatory mite</name>
    <dbReference type="NCBI Taxonomy" id="34638"/>
    <lineage>
        <taxon>Eukaryota</taxon>
        <taxon>Metazoa</taxon>
        <taxon>Ecdysozoa</taxon>
        <taxon>Arthropoda</taxon>
        <taxon>Chelicerata</taxon>
        <taxon>Arachnida</taxon>
        <taxon>Acari</taxon>
        <taxon>Parasitiformes</taxon>
        <taxon>Mesostigmata</taxon>
        <taxon>Gamasina</taxon>
        <taxon>Phytoseioidea</taxon>
        <taxon>Phytoseiidae</taxon>
        <taxon>Typhlodrominae</taxon>
        <taxon>Galendromus</taxon>
    </lineage>
</organism>
<dbReference type="CTD" id="55739"/>
<evidence type="ECO:0000256" key="3">
    <source>
        <dbReference type="ARBA" id="ARBA00022857"/>
    </source>
</evidence>
<comment type="catalytic activity">
    <reaction evidence="6 7">
        <text>(6S)-NADPHX + ATP = ADP + phosphate + NADPH + H(+)</text>
        <dbReference type="Rhea" id="RHEA:32231"/>
        <dbReference type="ChEBI" id="CHEBI:15378"/>
        <dbReference type="ChEBI" id="CHEBI:30616"/>
        <dbReference type="ChEBI" id="CHEBI:43474"/>
        <dbReference type="ChEBI" id="CHEBI:57783"/>
        <dbReference type="ChEBI" id="CHEBI:64076"/>
        <dbReference type="ChEBI" id="CHEBI:456216"/>
        <dbReference type="EC" id="4.2.1.93"/>
    </reaction>
</comment>
<comment type="catalytic activity">
    <reaction evidence="7">
        <text>(6S)-NADHX + ATP = ADP + phosphate + NADH + H(+)</text>
        <dbReference type="Rhea" id="RHEA:19017"/>
        <dbReference type="ChEBI" id="CHEBI:15378"/>
        <dbReference type="ChEBI" id="CHEBI:30616"/>
        <dbReference type="ChEBI" id="CHEBI:43474"/>
        <dbReference type="ChEBI" id="CHEBI:57945"/>
        <dbReference type="ChEBI" id="CHEBI:64074"/>
        <dbReference type="ChEBI" id="CHEBI:456216"/>
        <dbReference type="EC" id="4.2.1.93"/>
    </reaction>
</comment>
<keyword evidence="4 7" id="KW-0520">NAD</keyword>